<feature type="signal peptide" evidence="2">
    <location>
        <begin position="1"/>
        <end position="39"/>
    </location>
</feature>
<gene>
    <name evidence="4" type="ORF">FXF68_23160</name>
</gene>
<dbReference type="Proteomes" id="UP000323505">
    <property type="component" value="Unassembled WGS sequence"/>
</dbReference>
<feature type="domain" description="YncI copper-binding" evidence="3">
    <location>
        <begin position="40"/>
        <end position="185"/>
    </location>
</feature>
<keyword evidence="5" id="KW-1185">Reference proteome</keyword>
<protein>
    <submittedName>
        <fullName evidence="4">YcnI family protein</fullName>
    </submittedName>
</protein>
<organism evidence="4 5">
    <name type="scientific">Actinomadura decatromicini</name>
    <dbReference type="NCBI Taxonomy" id="2604572"/>
    <lineage>
        <taxon>Bacteria</taxon>
        <taxon>Bacillati</taxon>
        <taxon>Actinomycetota</taxon>
        <taxon>Actinomycetes</taxon>
        <taxon>Streptosporangiales</taxon>
        <taxon>Thermomonosporaceae</taxon>
        <taxon>Actinomadura</taxon>
    </lineage>
</organism>
<keyword evidence="1" id="KW-0472">Membrane</keyword>
<dbReference type="InterPro" id="IPR038507">
    <property type="entry name" value="YcnI-like_sf"/>
</dbReference>
<comment type="caution">
    <text evidence="4">The sequence shown here is derived from an EMBL/GenBank/DDBJ whole genome shotgun (WGS) entry which is preliminary data.</text>
</comment>
<evidence type="ECO:0000313" key="5">
    <source>
        <dbReference type="Proteomes" id="UP000323505"/>
    </source>
</evidence>
<keyword evidence="1" id="KW-1133">Transmembrane helix</keyword>
<evidence type="ECO:0000259" key="3">
    <source>
        <dbReference type="Pfam" id="PF07987"/>
    </source>
</evidence>
<keyword evidence="2" id="KW-0732">Signal</keyword>
<evidence type="ECO:0000256" key="2">
    <source>
        <dbReference type="SAM" id="SignalP"/>
    </source>
</evidence>
<accession>A0A5D3FER4</accession>
<name>A0A5D3FER4_9ACTN</name>
<dbReference type="Pfam" id="PF07987">
    <property type="entry name" value="DUF1775"/>
    <property type="match status" value="1"/>
</dbReference>
<reference evidence="4 5" key="1">
    <citation type="submission" date="2019-08" db="EMBL/GenBank/DDBJ databases">
        <title>Actinomadura sp. nov. CYP1-5 isolated from mountain soil.</title>
        <authorList>
            <person name="Songsumanus A."/>
            <person name="Kuncharoen N."/>
            <person name="Kudo T."/>
            <person name="Yuki M."/>
            <person name="Igarashi Y."/>
            <person name="Tanasupawat S."/>
        </authorList>
    </citation>
    <scope>NUCLEOTIDE SEQUENCE [LARGE SCALE GENOMIC DNA]</scope>
    <source>
        <strain evidence="4 5">CYP1-5</strain>
    </source>
</reference>
<keyword evidence="1" id="KW-0812">Transmembrane</keyword>
<evidence type="ECO:0000256" key="1">
    <source>
        <dbReference type="SAM" id="Phobius"/>
    </source>
</evidence>
<dbReference type="EMBL" id="VSRQ01000005">
    <property type="protein sequence ID" value="TYK46751.1"/>
    <property type="molecule type" value="Genomic_DNA"/>
</dbReference>
<dbReference type="RefSeq" id="WP_148762592.1">
    <property type="nucleotide sequence ID" value="NZ_VSRQ01000005.1"/>
</dbReference>
<feature type="chain" id="PRO_5039519605" evidence="2">
    <location>
        <begin position="40"/>
        <end position="245"/>
    </location>
</feature>
<feature type="transmembrane region" description="Helical" evidence="1">
    <location>
        <begin position="218"/>
        <end position="239"/>
    </location>
</feature>
<evidence type="ECO:0000313" key="4">
    <source>
        <dbReference type="EMBL" id="TYK46751.1"/>
    </source>
</evidence>
<dbReference type="Gene3D" id="2.60.40.2230">
    <property type="entry name" value="Uncharacterised protein YcnI-like PF07987, DUF1775"/>
    <property type="match status" value="1"/>
</dbReference>
<dbReference type="InterPro" id="IPR012533">
    <property type="entry name" value="YcnI-copper_dom"/>
</dbReference>
<dbReference type="AlphaFoldDB" id="A0A5D3FER4"/>
<sequence length="245" mass="25332">MAFLSHASHPAARPVARRVGAVAALSAVSVLGLASAASAHVTANPKSAEKGSYAKISFRVPNERDNASTTKLVVNLPADHPLSSVSVRPLPGWTAKVEKAKLAQPIKTEGGELTETVSKITWTGGKIEAGQFQEFDVSMGPLPTDTDQLVFKTDQTYSNGEVVKWEENPVDGPNEPEHPAPALKLVPKQEAGGTAQAGLTAQVKPQATASSDDGTARLLGGVGIGVGALGLLAAAFALTRARSRS</sequence>
<proteinExistence type="predicted"/>
<dbReference type="CDD" id="cd08545">
    <property type="entry name" value="YcnI_like"/>
    <property type="match status" value="1"/>
</dbReference>